<feature type="repeat" description="Pumilio" evidence="4">
    <location>
        <begin position="243"/>
        <end position="278"/>
    </location>
</feature>
<evidence type="ECO:0000256" key="2">
    <source>
        <dbReference type="ARBA" id="ARBA00022845"/>
    </source>
</evidence>
<evidence type="ECO:0000313" key="7">
    <source>
        <dbReference type="EMBL" id="PON54239.1"/>
    </source>
</evidence>
<dbReference type="InterPro" id="IPR011989">
    <property type="entry name" value="ARM-like"/>
</dbReference>
<dbReference type="GO" id="GO:0006417">
    <property type="term" value="P:regulation of translation"/>
    <property type="evidence" value="ECO:0007669"/>
    <property type="project" value="UniProtKB-KW"/>
</dbReference>
<evidence type="ECO:0000256" key="5">
    <source>
        <dbReference type="SAM" id="MobiDB-lite"/>
    </source>
</evidence>
<gene>
    <name evidence="7" type="ORF">PanWU01x14_196290</name>
</gene>
<feature type="domain" description="PUM-HD" evidence="6">
    <location>
        <begin position="179"/>
        <end position="505"/>
    </location>
</feature>
<dbReference type="EMBL" id="JXTB01000197">
    <property type="protein sequence ID" value="PON54239.1"/>
    <property type="molecule type" value="Genomic_DNA"/>
</dbReference>
<dbReference type="PANTHER" id="PTHR12537:SF63">
    <property type="entry name" value="PUMILIO HOMOLOG 15"/>
    <property type="match status" value="1"/>
</dbReference>
<keyword evidence="3" id="KW-0694">RNA-binding</keyword>
<dbReference type="InterPro" id="IPR033133">
    <property type="entry name" value="PUM-HD"/>
</dbReference>
<dbReference type="InterPro" id="IPR001313">
    <property type="entry name" value="Pumilio_RNA-bd_rpt"/>
</dbReference>
<evidence type="ECO:0000313" key="8">
    <source>
        <dbReference type="Proteomes" id="UP000237105"/>
    </source>
</evidence>
<evidence type="ECO:0000259" key="6">
    <source>
        <dbReference type="PROSITE" id="PS50303"/>
    </source>
</evidence>
<dbReference type="GO" id="GO:0003729">
    <property type="term" value="F:mRNA binding"/>
    <property type="evidence" value="ECO:0007669"/>
    <property type="project" value="TreeGrafter"/>
</dbReference>
<dbReference type="PROSITE" id="PS50302">
    <property type="entry name" value="PUM"/>
    <property type="match status" value="6"/>
</dbReference>
<dbReference type="Gene3D" id="1.25.10.10">
    <property type="entry name" value="Leucine-rich Repeat Variant"/>
    <property type="match status" value="1"/>
</dbReference>
<feature type="repeat" description="Pumilio" evidence="4">
    <location>
        <begin position="354"/>
        <end position="390"/>
    </location>
</feature>
<dbReference type="PROSITE" id="PS50303">
    <property type="entry name" value="PUM_HD"/>
    <property type="match status" value="1"/>
</dbReference>
<feature type="repeat" description="Pumilio" evidence="4">
    <location>
        <begin position="406"/>
        <end position="441"/>
    </location>
</feature>
<dbReference type="GO" id="GO:0005737">
    <property type="term" value="C:cytoplasm"/>
    <property type="evidence" value="ECO:0007669"/>
    <property type="project" value="TreeGrafter"/>
</dbReference>
<dbReference type="SUPFAM" id="SSF48371">
    <property type="entry name" value="ARM repeat"/>
    <property type="match status" value="1"/>
</dbReference>
<protein>
    <submittedName>
        <fullName evidence="7">Coatomer beta subunit</fullName>
    </submittedName>
</protein>
<reference evidence="8" key="1">
    <citation type="submission" date="2016-06" db="EMBL/GenBank/DDBJ databases">
        <title>Parallel loss of symbiosis genes in relatives of nitrogen-fixing non-legume Parasponia.</title>
        <authorList>
            <person name="Van Velzen R."/>
            <person name="Holmer R."/>
            <person name="Bu F."/>
            <person name="Rutten L."/>
            <person name="Van Zeijl A."/>
            <person name="Liu W."/>
            <person name="Santuari L."/>
            <person name="Cao Q."/>
            <person name="Sharma T."/>
            <person name="Shen D."/>
            <person name="Roswanjaya Y."/>
            <person name="Wardhani T."/>
            <person name="Kalhor M.S."/>
            <person name="Jansen J."/>
            <person name="Van den Hoogen J."/>
            <person name="Gungor B."/>
            <person name="Hartog M."/>
            <person name="Hontelez J."/>
            <person name="Verver J."/>
            <person name="Yang W.-C."/>
            <person name="Schijlen E."/>
            <person name="Repin R."/>
            <person name="Schilthuizen M."/>
            <person name="Schranz E."/>
            <person name="Heidstra R."/>
            <person name="Miyata K."/>
            <person name="Fedorova E."/>
            <person name="Kohlen W."/>
            <person name="Bisseling T."/>
            <person name="Smit S."/>
            <person name="Geurts R."/>
        </authorList>
    </citation>
    <scope>NUCLEOTIDE SEQUENCE [LARGE SCALE GENOMIC DNA]</scope>
    <source>
        <strain evidence="8">cv. WU1-14</strain>
    </source>
</reference>
<dbReference type="OrthoDB" id="668540at2759"/>
<feature type="repeat" description="Pumilio" evidence="4">
    <location>
        <begin position="442"/>
        <end position="479"/>
    </location>
</feature>
<feature type="region of interest" description="Disordered" evidence="5">
    <location>
        <begin position="1"/>
        <end position="38"/>
    </location>
</feature>
<name>A0A2P5BZQ2_PARAD</name>
<keyword evidence="1" id="KW-0677">Repeat</keyword>
<proteinExistence type="predicted"/>
<comment type="caution">
    <text evidence="7">The sequence shown here is derived from an EMBL/GenBank/DDBJ whole genome shotgun (WGS) entry which is preliminary data.</text>
</comment>
<feature type="repeat" description="Pumilio" evidence="4">
    <location>
        <begin position="282"/>
        <end position="318"/>
    </location>
</feature>
<dbReference type="SMART" id="SM00025">
    <property type="entry name" value="Pumilio"/>
    <property type="match status" value="7"/>
</dbReference>
<dbReference type="AlphaFoldDB" id="A0A2P5BZQ2"/>
<evidence type="ECO:0000256" key="3">
    <source>
        <dbReference type="ARBA" id="ARBA00022884"/>
    </source>
</evidence>
<feature type="repeat" description="Pumilio" evidence="4">
    <location>
        <begin position="206"/>
        <end position="242"/>
    </location>
</feature>
<dbReference type="InterPro" id="IPR016024">
    <property type="entry name" value="ARM-type_fold"/>
</dbReference>
<feature type="compositionally biased region" description="Polar residues" evidence="5">
    <location>
        <begin position="9"/>
        <end position="24"/>
    </location>
</feature>
<evidence type="ECO:0000256" key="1">
    <source>
        <dbReference type="ARBA" id="ARBA00022737"/>
    </source>
</evidence>
<evidence type="ECO:0000256" key="4">
    <source>
        <dbReference type="PROSITE-ProRule" id="PRU00317"/>
    </source>
</evidence>
<sequence>MNGRYFPPATTTSTQSVPSRTTQPPLRGSRGDSLRPENSLETLSRNHYGLTHCLQTLEDDFSGLNVASSPYLGLGGDEYGGSGRDQFMGSFRQPVSSEYNDSGGNLGLEFGYGSDTFMTDPYLTNGYYTSGSRQPLIDERPLINSSPLLQRGVIPCSNSNETFWDSYYGVENPQKLDLSGRSVLRQSRDRPRWLEEPPLDCLSLESVRGRVVHLAKDQSDCKRLQRTIDVLTSEEEIEVILREVLEDLFQLVVDPFGNYVVQTLVPLCSEEQRTRILLVLTNTIFGLAGICLNNHGTRVVQKLLEHLTNRLQISIVMKALFPFAAVLSKNTNGHHVIQHCIKHFSEKDNEPLYNVLANHCIQVATDKTGCCVLQLCVEYSRGEVREHFLAEIIANAILLAEDRYGQLEGKYVSLSFNKFGSNVVEKCLKESDEIRANKIVGELLRGAKFAMLLVDPYGNYVIQSALLVSKGLVRQTLTKHIEMKSQMMRSNLYGKKVLASLEKRKLQIQRT</sequence>
<keyword evidence="2" id="KW-0810">Translation regulation</keyword>
<dbReference type="Proteomes" id="UP000237105">
    <property type="component" value="Unassembled WGS sequence"/>
</dbReference>
<keyword evidence="8" id="KW-1185">Reference proteome</keyword>
<dbReference type="Pfam" id="PF00806">
    <property type="entry name" value="PUF"/>
    <property type="match status" value="6"/>
</dbReference>
<accession>A0A2P5BZQ2</accession>
<organism evidence="7 8">
    <name type="scientific">Parasponia andersonii</name>
    <name type="common">Sponia andersonii</name>
    <dbReference type="NCBI Taxonomy" id="3476"/>
    <lineage>
        <taxon>Eukaryota</taxon>
        <taxon>Viridiplantae</taxon>
        <taxon>Streptophyta</taxon>
        <taxon>Embryophyta</taxon>
        <taxon>Tracheophyta</taxon>
        <taxon>Spermatophyta</taxon>
        <taxon>Magnoliopsida</taxon>
        <taxon>eudicotyledons</taxon>
        <taxon>Gunneridae</taxon>
        <taxon>Pentapetalae</taxon>
        <taxon>rosids</taxon>
        <taxon>fabids</taxon>
        <taxon>Rosales</taxon>
        <taxon>Cannabaceae</taxon>
        <taxon>Parasponia</taxon>
    </lineage>
</organism>
<dbReference type="PANTHER" id="PTHR12537">
    <property type="entry name" value="RNA BINDING PROTEIN PUMILIO-RELATED"/>
    <property type="match status" value="1"/>
</dbReference>